<dbReference type="AlphaFoldDB" id="A0A4Y2JCQ8"/>
<dbReference type="OrthoDB" id="6434317at2759"/>
<dbReference type="EMBL" id="BGPR01003414">
    <property type="protein sequence ID" value="GBM87840.1"/>
    <property type="molecule type" value="Genomic_DNA"/>
</dbReference>
<evidence type="ECO:0000256" key="1">
    <source>
        <dbReference type="SAM" id="MobiDB-lite"/>
    </source>
</evidence>
<feature type="compositionally biased region" description="Polar residues" evidence="1">
    <location>
        <begin position="246"/>
        <end position="255"/>
    </location>
</feature>
<dbReference type="Proteomes" id="UP000499080">
    <property type="component" value="Unassembled WGS sequence"/>
</dbReference>
<name>A0A4Y2JCQ8_ARAVE</name>
<protein>
    <submittedName>
        <fullName evidence="2">Uncharacterized protein</fullName>
    </submittedName>
</protein>
<gene>
    <name evidence="2" type="ORF">AVEN_58704_1</name>
</gene>
<comment type="caution">
    <text evidence="2">The sequence shown here is derived from an EMBL/GenBank/DDBJ whole genome shotgun (WGS) entry which is preliminary data.</text>
</comment>
<proteinExistence type="predicted"/>
<feature type="compositionally biased region" description="Basic and acidic residues" evidence="1">
    <location>
        <begin position="257"/>
        <end position="268"/>
    </location>
</feature>
<sequence length="531" mass="59445">MTSYHLYTIKAQADPQNSLRSFCKMIKAIICAVFFLSVHFACAQVLEDPILGPSIARSSNRPRPSDPVSAFLSGLGNLILDIDETFARQTAPKGNAEDEMKQQMYGRPRSGTGYFNRIRENYRDIQRRLGKSLGILDLRMSSDLGSVNVQNKGPESLIDASLPSLPIQVAVSSNRGLKTSDNVNDISELTNIEPEQISPRFTSSFKLGNTEINVDSKMDLLQPSELLKNVENQIKKALEDIRMTNDKNGGSQTEENAQEKKRDKRPELENESNLATKEFSSRSGNEFESSESSEVDDSSPEGRILGDVLYSESTFDKLTKRVMKDAKWAIDLKVFPSRVVEKLKQFSDKATENIAPKKTEEATISRIPQQPKRDAVKQDFKKRKSLKPLSNDLETVLNDEKINIIPQQDINPKFEMQDSKRQKDSIILAFTPEGVALKLRMGPEVINPLKFLHKVLSAYGVSLNIPVVSYDDIEPVGREILQLGTGSGGTMTRALFIDLSDSFQLESLLRTLRSTQMLQEKQSEGTDQEGF</sequence>
<feature type="compositionally biased region" description="Acidic residues" evidence="1">
    <location>
        <begin position="288"/>
        <end position="299"/>
    </location>
</feature>
<evidence type="ECO:0000313" key="2">
    <source>
        <dbReference type="EMBL" id="GBM87840.1"/>
    </source>
</evidence>
<reference evidence="2 3" key="1">
    <citation type="journal article" date="2019" name="Sci. Rep.">
        <title>Orb-weaving spider Araneus ventricosus genome elucidates the spidroin gene catalogue.</title>
        <authorList>
            <person name="Kono N."/>
            <person name="Nakamura H."/>
            <person name="Ohtoshi R."/>
            <person name="Moran D.A.P."/>
            <person name="Shinohara A."/>
            <person name="Yoshida Y."/>
            <person name="Fujiwara M."/>
            <person name="Mori M."/>
            <person name="Tomita M."/>
            <person name="Arakawa K."/>
        </authorList>
    </citation>
    <scope>NUCLEOTIDE SEQUENCE [LARGE SCALE GENOMIC DNA]</scope>
</reference>
<evidence type="ECO:0000313" key="3">
    <source>
        <dbReference type="Proteomes" id="UP000499080"/>
    </source>
</evidence>
<accession>A0A4Y2JCQ8</accession>
<feature type="region of interest" description="Disordered" evidence="1">
    <location>
        <begin position="241"/>
        <end position="303"/>
    </location>
</feature>
<organism evidence="2 3">
    <name type="scientific">Araneus ventricosus</name>
    <name type="common">Orbweaver spider</name>
    <name type="synonym">Epeira ventricosa</name>
    <dbReference type="NCBI Taxonomy" id="182803"/>
    <lineage>
        <taxon>Eukaryota</taxon>
        <taxon>Metazoa</taxon>
        <taxon>Ecdysozoa</taxon>
        <taxon>Arthropoda</taxon>
        <taxon>Chelicerata</taxon>
        <taxon>Arachnida</taxon>
        <taxon>Araneae</taxon>
        <taxon>Araneomorphae</taxon>
        <taxon>Entelegynae</taxon>
        <taxon>Araneoidea</taxon>
        <taxon>Araneidae</taxon>
        <taxon>Araneus</taxon>
    </lineage>
</organism>
<keyword evidence="3" id="KW-1185">Reference proteome</keyword>